<feature type="domain" description="S1 motif" evidence="5">
    <location>
        <begin position="22"/>
        <end position="91"/>
    </location>
</feature>
<keyword evidence="3" id="KW-0687">Ribonucleoprotein</keyword>
<gene>
    <name evidence="6" type="ORF">SAMN04488528_101044</name>
</gene>
<evidence type="ECO:0000259" key="5">
    <source>
        <dbReference type="PROSITE" id="PS50126"/>
    </source>
</evidence>
<evidence type="ECO:0000256" key="4">
    <source>
        <dbReference type="ARBA" id="ARBA00025604"/>
    </source>
</evidence>
<dbReference type="SUPFAM" id="SSF50249">
    <property type="entry name" value="Nucleic acid-binding proteins"/>
    <property type="match status" value="4"/>
</dbReference>
<feature type="domain" description="S1 motif" evidence="5">
    <location>
        <begin position="197"/>
        <end position="265"/>
    </location>
</feature>
<accession>A0A1I0XXN4</accession>
<dbReference type="GO" id="GO:0006412">
    <property type="term" value="P:translation"/>
    <property type="evidence" value="ECO:0007669"/>
    <property type="project" value="TreeGrafter"/>
</dbReference>
<dbReference type="GO" id="GO:0003735">
    <property type="term" value="F:structural constituent of ribosome"/>
    <property type="evidence" value="ECO:0007669"/>
    <property type="project" value="TreeGrafter"/>
</dbReference>
<dbReference type="GO" id="GO:0022627">
    <property type="term" value="C:cytosolic small ribosomal subunit"/>
    <property type="evidence" value="ECO:0007669"/>
    <property type="project" value="TreeGrafter"/>
</dbReference>
<dbReference type="InterPro" id="IPR003029">
    <property type="entry name" value="S1_domain"/>
</dbReference>
<evidence type="ECO:0000313" key="7">
    <source>
        <dbReference type="Proteomes" id="UP000198619"/>
    </source>
</evidence>
<comment type="function">
    <text evidence="4">Binds mRNA; thus facilitating recognition of the initiation point. It is needed to translate mRNA with a short Shine-Dalgarno (SD) purine-rich sequence.</text>
</comment>
<dbReference type="PROSITE" id="PS50126">
    <property type="entry name" value="S1"/>
    <property type="match status" value="4"/>
</dbReference>
<dbReference type="InterPro" id="IPR035104">
    <property type="entry name" value="Ribosomal_protein_S1-like"/>
</dbReference>
<evidence type="ECO:0000256" key="2">
    <source>
        <dbReference type="ARBA" id="ARBA00022980"/>
    </source>
</evidence>
<dbReference type="FunFam" id="2.40.50.140:FF:000103">
    <property type="entry name" value="protein RRP5 homolog"/>
    <property type="match status" value="1"/>
</dbReference>
<dbReference type="CDD" id="cd05687">
    <property type="entry name" value="S1_RPS1_repeat_ec1_hs1"/>
    <property type="match status" value="1"/>
</dbReference>
<keyword evidence="7" id="KW-1185">Reference proteome</keyword>
<dbReference type="PRINTS" id="PR00681">
    <property type="entry name" value="RIBOSOMALS1"/>
</dbReference>
<dbReference type="CDD" id="cd04465">
    <property type="entry name" value="S1_RPS1_repeat_ec2_hs2"/>
    <property type="match status" value="1"/>
</dbReference>
<comment type="similarity">
    <text evidence="1">Belongs to the bacterial ribosomal protein bS1 family.</text>
</comment>
<dbReference type="GO" id="GO:0003729">
    <property type="term" value="F:mRNA binding"/>
    <property type="evidence" value="ECO:0007669"/>
    <property type="project" value="TreeGrafter"/>
</dbReference>
<dbReference type="AlphaFoldDB" id="A0A1I0XXN4"/>
<dbReference type="RefSeq" id="WP_090040441.1">
    <property type="nucleotide sequence ID" value="NZ_FOKI01000010.1"/>
</dbReference>
<dbReference type="PANTHER" id="PTHR10724:SF7">
    <property type="entry name" value="SMALL RIBOSOMAL SUBUNIT PROTEIN BS1C"/>
    <property type="match status" value="1"/>
</dbReference>
<dbReference type="NCBIfam" id="NF005208">
    <property type="entry name" value="PRK06676.1"/>
    <property type="match status" value="1"/>
</dbReference>
<dbReference type="PANTHER" id="PTHR10724">
    <property type="entry name" value="30S RIBOSOMAL PROTEIN S1"/>
    <property type="match status" value="1"/>
</dbReference>
<dbReference type="Pfam" id="PF00575">
    <property type="entry name" value="S1"/>
    <property type="match status" value="3"/>
</dbReference>
<keyword evidence="2 6" id="KW-0689">Ribosomal protein</keyword>
<name>A0A1I0XXN4_9CLOT</name>
<dbReference type="InterPro" id="IPR012340">
    <property type="entry name" value="NA-bd_OB-fold"/>
</dbReference>
<organism evidence="6 7">
    <name type="scientific">Clostridium frigidicarnis</name>
    <dbReference type="NCBI Taxonomy" id="84698"/>
    <lineage>
        <taxon>Bacteria</taxon>
        <taxon>Bacillati</taxon>
        <taxon>Bacillota</taxon>
        <taxon>Clostridia</taxon>
        <taxon>Eubacteriales</taxon>
        <taxon>Clostridiaceae</taxon>
        <taxon>Clostridium</taxon>
    </lineage>
</organism>
<proteinExistence type="inferred from homology"/>
<dbReference type="STRING" id="84698.SAMN04488528_101044"/>
<dbReference type="Proteomes" id="UP000198619">
    <property type="component" value="Unassembled WGS sequence"/>
</dbReference>
<dbReference type="Gene3D" id="2.40.50.140">
    <property type="entry name" value="Nucleic acid-binding proteins"/>
    <property type="match status" value="3"/>
</dbReference>
<dbReference type="SMART" id="SM00316">
    <property type="entry name" value="S1"/>
    <property type="match status" value="4"/>
</dbReference>
<dbReference type="EMBL" id="FOKI01000010">
    <property type="protein sequence ID" value="SFB05427.1"/>
    <property type="molecule type" value="Genomic_DNA"/>
</dbReference>
<reference evidence="6 7" key="1">
    <citation type="submission" date="2016-10" db="EMBL/GenBank/DDBJ databases">
        <authorList>
            <person name="de Groot N.N."/>
        </authorList>
    </citation>
    <scope>NUCLEOTIDE SEQUENCE [LARGE SCALE GENOMIC DNA]</scope>
    <source>
        <strain evidence="6 7">DSM 12271</strain>
    </source>
</reference>
<protein>
    <submittedName>
        <fullName evidence="6">SSU ribosomal protein S1P</fullName>
    </submittedName>
</protein>
<dbReference type="OrthoDB" id="9804077at2"/>
<feature type="domain" description="S1 motif" evidence="5">
    <location>
        <begin position="282"/>
        <end position="351"/>
    </location>
</feature>
<dbReference type="CDD" id="cd05688">
    <property type="entry name" value="S1_RPS1_repeat_ec3"/>
    <property type="match status" value="1"/>
</dbReference>
<evidence type="ECO:0000313" key="6">
    <source>
        <dbReference type="EMBL" id="SFB05427.1"/>
    </source>
</evidence>
<dbReference type="InterPro" id="IPR050437">
    <property type="entry name" value="Ribos_protein_bS1-like"/>
</dbReference>
<evidence type="ECO:0000256" key="1">
    <source>
        <dbReference type="ARBA" id="ARBA00006767"/>
    </source>
</evidence>
<evidence type="ECO:0000256" key="3">
    <source>
        <dbReference type="ARBA" id="ARBA00023274"/>
    </source>
</evidence>
<feature type="domain" description="S1 motif" evidence="5">
    <location>
        <begin position="109"/>
        <end position="176"/>
    </location>
</feature>
<sequence>MNNEVTMDEFLKDYDLKKLSTGDIIKGIILSVSSNEVIVNINYMKDGLLPKNEFVNNMEDDLNDVAKVGDEVKVMIVTLNDGEGNLILSKKRVDIKEAWNNLKTDYKNNNNINITIKEEVKGGVIGVDENEIRVFMPASQSSLNREKSLQSLIGKTFGVKIIELDKEKNKVVVSKRVLEEEILKNKKEKLWNELTVGEKRKGKVVKLTNFGAFVDIGGIQGLVHLNDLSWKRVIKPEEVVNIDDEVMVYIIGLDKEKNRLSLAIKDVDKNPWNTVSNDIKVNSIVNGKVIKIIQVGAIIELKDGIEGLVHISEISEERIAKPSDILTVGQDVRVKILDISEKNKRISLSIKDAIERPQEDFSKYMDDEESTLGDVLGDKLKGLFK</sequence>